<dbReference type="GO" id="GO:0005506">
    <property type="term" value="F:iron ion binding"/>
    <property type="evidence" value="ECO:0007669"/>
    <property type="project" value="InterPro"/>
</dbReference>
<reference evidence="1 2" key="1">
    <citation type="journal article" date="2010" name="Nature">
        <title>Genome sequence of the palaeopolyploid soybean.</title>
        <authorList>
            <person name="Schmutz J."/>
            <person name="Cannon S.B."/>
            <person name="Schlueter J."/>
            <person name="Ma J."/>
            <person name="Mitros T."/>
            <person name="Nelson W."/>
            <person name="Hyten D.L."/>
            <person name="Song Q."/>
            <person name="Thelen J.J."/>
            <person name="Cheng J."/>
            <person name="Xu D."/>
            <person name="Hellsten U."/>
            <person name="May G.D."/>
            <person name="Yu Y."/>
            <person name="Sakurai T."/>
            <person name="Umezawa T."/>
            <person name="Bhattacharyya M.K."/>
            <person name="Sandhu D."/>
            <person name="Valliyodan B."/>
            <person name="Lindquist E."/>
            <person name="Peto M."/>
            <person name="Grant D."/>
            <person name="Shu S."/>
            <person name="Goodstein D."/>
            <person name="Barry K."/>
            <person name="Futrell-Griggs M."/>
            <person name="Abernathy B."/>
            <person name="Du J."/>
            <person name="Tian Z."/>
            <person name="Zhu L."/>
            <person name="Gill N."/>
            <person name="Joshi T."/>
            <person name="Libault M."/>
            <person name="Sethuraman A."/>
            <person name="Zhang X.-C."/>
            <person name="Shinozaki K."/>
            <person name="Nguyen H.T."/>
            <person name="Wing R.A."/>
            <person name="Cregan P."/>
            <person name="Specht J."/>
            <person name="Grimwood J."/>
            <person name="Rokhsar D."/>
            <person name="Stacey G."/>
            <person name="Shoemaker R.C."/>
            <person name="Jackson S.A."/>
        </authorList>
    </citation>
    <scope>NUCLEOTIDE SEQUENCE</scope>
    <source>
        <strain evidence="2">cv. Williams 82</strain>
        <tissue evidence="1">Callus</tissue>
    </source>
</reference>
<dbReference type="GO" id="GO:0004497">
    <property type="term" value="F:monooxygenase activity"/>
    <property type="evidence" value="ECO:0007669"/>
    <property type="project" value="InterPro"/>
</dbReference>
<reference evidence="2" key="2">
    <citation type="submission" date="2018-02" db="UniProtKB">
        <authorList>
            <consortium name="EnsemblPlants"/>
        </authorList>
    </citation>
    <scope>IDENTIFICATION</scope>
    <source>
        <strain evidence="2">Williams 82</strain>
    </source>
</reference>
<evidence type="ECO:0000313" key="2">
    <source>
        <dbReference type="EnsemblPlants" id="KRH38153"/>
    </source>
</evidence>
<accession>A0A0R0ID53</accession>
<dbReference type="EnsemblPlants" id="KRH38153">
    <property type="protein sequence ID" value="KRH38153"/>
    <property type="gene ID" value="GLYMA_09G114800"/>
</dbReference>
<dbReference type="OMA" id="RDEFCKS"/>
<dbReference type="Proteomes" id="UP000008827">
    <property type="component" value="Chromosome 9"/>
</dbReference>
<reference evidence="1" key="3">
    <citation type="submission" date="2018-07" db="EMBL/GenBank/DDBJ databases">
        <title>WGS assembly of Glycine max.</title>
        <authorList>
            <person name="Schmutz J."/>
            <person name="Cannon S."/>
            <person name="Schlueter J."/>
            <person name="Ma J."/>
            <person name="Mitros T."/>
            <person name="Nelson W."/>
            <person name="Hyten D."/>
            <person name="Song Q."/>
            <person name="Thelen J."/>
            <person name="Cheng J."/>
            <person name="Xu D."/>
            <person name="Hellsten U."/>
            <person name="May G."/>
            <person name="Yu Y."/>
            <person name="Sakurai T."/>
            <person name="Umezawa T."/>
            <person name="Bhattacharyya M."/>
            <person name="Sandhu D."/>
            <person name="Valliyodan B."/>
            <person name="Lindquist E."/>
            <person name="Peto M."/>
            <person name="Grant D."/>
            <person name="Shu S."/>
            <person name="Goodstein D."/>
            <person name="Barry K."/>
            <person name="Futrell-Griggs M."/>
            <person name="Abernathy B."/>
            <person name="Du J."/>
            <person name="Tian Z."/>
            <person name="Zhu L."/>
            <person name="Gill N."/>
            <person name="Joshi T."/>
            <person name="Libault M."/>
            <person name="Sethuraman A."/>
            <person name="Zhang X."/>
            <person name="Shinozaki K."/>
            <person name="Nguyen H."/>
            <person name="Wing R."/>
            <person name="Cregan P."/>
            <person name="Specht J."/>
            <person name="Grimwood J."/>
            <person name="Rokhsar D."/>
            <person name="Stacey G."/>
            <person name="Shoemaker R."/>
            <person name="Jackson S."/>
        </authorList>
    </citation>
    <scope>NUCLEOTIDE SEQUENCE</scope>
    <source>
        <tissue evidence="1">Callus</tissue>
    </source>
</reference>
<keyword evidence="3" id="KW-1185">Reference proteome</keyword>
<dbReference type="AlphaFoldDB" id="A0A0R0ID53"/>
<dbReference type="InParanoid" id="A0A0R0ID53"/>
<dbReference type="GO" id="GO:0020037">
    <property type="term" value="F:heme binding"/>
    <property type="evidence" value="ECO:0007669"/>
    <property type="project" value="InterPro"/>
</dbReference>
<sequence>MASSASTTLSSPFLRLELPSTTIKPCSSIISVPSIRASVSEKPPLPAVSVTSLEPNPQNSRRLRLPGRDEFCKSCIQKYQSTVFRTNMPPGPFLAPNPNVIVLLDVKTFPILFDNSKIDKKDVFTCTC</sequence>
<dbReference type="EMBL" id="CM000842">
    <property type="protein sequence ID" value="KRH38153.1"/>
    <property type="molecule type" value="Genomic_DNA"/>
</dbReference>
<protein>
    <submittedName>
        <fullName evidence="1 2">Uncharacterized protein</fullName>
    </submittedName>
</protein>
<organism evidence="1">
    <name type="scientific">Glycine max</name>
    <name type="common">Soybean</name>
    <name type="synonym">Glycine hispida</name>
    <dbReference type="NCBI Taxonomy" id="3847"/>
    <lineage>
        <taxon>Eukaryota</taxon>
        <taxon>Viridiplantae</taxon>
        <taxon>Streptophyta</taxon>
        <taxon>Embryophyta</taxon>
        <taxon>Tracheophyta</taxon>
        <taxon>Spermatophyta</taxon>
        <taxon>Magnoliopsida</taxon>
        <taxon>eudicotyledons</taxon>
        <taxon>Gunneridae</taxon>
        <taxon>Pentapetalae</taxon>
        <taxon>rosids</taxon>
        <taxon>fabids</taxon>
        <taxon>Fabales</taxon>
        <taxon>Fabaceae</taxon>
        <taxon>Papilionoideae</taxon>
        <taxon>50 kb inversion clade</taxon>
        <taxon>NPAAA clade</taxon>
        <taxon>indigoferoid/millettioid clade</taxon>
        <taxon>Phaseoleae</taxon>
        <taxon>Glycine</taxon>
        <taxon>Glycine subgen. Soja</taxon>
    </lineage>
</organism>
<proteinExistence type="predicted"/>
<evidence type="ECO:0000313" key="3">
    <source>
        <dbReference type="Proteomes" id="UP000008827"/>
    </source>
</evidence>
<dbReference type="InterPro" id="IPR036396">
    <property type="entry name" value="Cyt_P450_sf"/>
</dbReference>
<dbReference type="Gene3D" id="1.10.630.10">
    <property type="entry name" value="Cytochrome P450"/>
    <property type="match status" value="1"/>
</dbReference>
<gene>
    <name evidence="1" type="ORF">GLYMA_09G114800</name>
</gene>
<name>A0A0R0ID53_SOYBN</name>
<evidence type="ECO:0000313" key="1">
    <source>
        <dbReference type="EMBL" id="KRH38153.1"/>
    </source>
</evidence>
<dbReference type="PaxDb" id="3847-GLYMA09G18800.1"/>
<dbReference type="SMR" id="A0A0R0ID53"/>
<dbReference type="GO" id="GO:0016705">
    <property type="term" value="F:oxidoreductase activity, acting on paired donors, with incorporation or reduction of molecular oxygen"/>
    <property type="evidence" value="ECO:0007669"/>
    <property type="project" value="InterPro"/>
</dbReference>
<dbReference type="Gramene" id="KRH38153">
    <property type="protein sequence ID" value="KRH38153"/>
    <property type="gene ID" value="GLYMA_09G114800"/>
</dbReference>